<dbReference type="InterPro" id="IPR016181">
    <property type="entry name" value="Acyl_CoA_acyltransferase"/>
</dbReference>
<evidence type="ECO:0000313" key="2">
    <source>
        <dbReference type="EMBL" id="TCL38286.1"/>
    </source>
</evidence>
<accession>A0A4R1Q1W5</accession>
<evidence type="ECO:0000313" key="3">
    <source>
        <dbReference type="Proteomes" id="UP000295063"/>
    </source>
</evidence>
<dbReference type="Pfam" id="PF13527">
    <property type="entry name" value="Acetyltransf_9"/>
    <property type="match status" value="1"/>
</dbReference>
<dbReference type="AlphaFoldDB" id="A0A4R1Q1W5"/>
<name>A0A4R1Q1W5_9FIRM</name>
<feature type="domain" description="N-acetyltransferase" evidence="1">
    <location>
        <begin position="1"/>
        <end position="138"/>
    </location>
</feature>
<dbReference type="SUPFAM" id="SSF55718">
    <property type="entry name" value="SCP-like"/>
    <property type="match status" value="1"/>
</dbReference>
<dbReference type="RefSeq" id="WP_132078059.1">
    <property type="nucleotide sequence ID" value="NZ_SLUI01000004.1"/>
</dbReference>
<dbReference type="Pfam" id="PF13530">
    <property type="entry name" value="SCP2_2"/>
    <property type="match status" value="1"/>
</dbReference>
<gene>
    <name evidence="2" type="ORF">EV210_104270</name>
</gene>
<dbReference type="Gene3D" id="3.30.1050.10">
    <property type="entry name" value="SCP2 sterol-binding domain"/>
    <property type="match status" value="1"/>
</dbReference>
<dbReference type="PANTHER" id="PTHR37817:SF1">
    <property type="entry name" value="N-ACETYLTRANSFERASE EIS"/>
    <property type="match status" value="1"/>
</dbReference>
<keyword evidence="2" id="KW-0808">Transferase</keyword>
<reference evidence="2 3" key="1">
    <citation type="submission" date="2019-03" db="EMBL/GenBank/DDBJ databases">
        <title>Genomic Encyclopedia of Type Strains, Phase IV (KMG-IV): sequencing the most valuable type-strain genomes for metagenomic binning, comparative biology and taxonomic classification.</title>
        <authorList>
            <person name="Goeker M."/>
        </authorList>
    </citation>
    <scope>NUCLEOTIDE SEQUENCE [LARGE SCALE GENOMIC DNA]</scope>
    <source>
        <strain evidence="2 3">DSM 15969</strain>
    </source>
</reference>
<dbReference type="GO" id="GO:0030649">
    <property type="term" value="P:aminoglycoside antibiotic catabolic process"/>
    <property type="evidence" value="ECO:0007669"/>
    <property type="project" value="TreeGrafter"/>
</dbReference>
<dbReference type="InterPro" id="IPR000182">
    <property type="entry name" value="GNAT_dom"/>
</dbReference>
<dbReference type="OrthoDB" id="9768284at2"/>
<proteinExistence type="predicted"/>
<dbReference type="Proteomes" id="UP000295063">
    <property type="component" value="Unassembled WGS sequence"/>
</dbReference>
<keyword evidence="3" id="KW-1185">Reference proteome</keyword>
<dbReference type="PANTHER" id="PTHR37817">
    <property type="entry name" value="N-ACETYLTRANSFERASE EIS"/>
    <property type="match status" value="1"/>
</dbReference>
<dbReference type="InterPro" id="IPR025559">
    <property type="entry name" value="Eis_dom"/>
</dbReference>
<comment type="caution">
    <text evidence="2">The sequence shown here is derived from an EMBL/GenBank/DDBJ whole genome shotgun (WGS) entry which is preliminary data.</text>
</comment>
<dbReference type="CDD" id="cd04301">
    <property type="entry name" value="NAT_SF"/>
    <property type="match status" value="1"/>
</dbReference>
<dbReference type="EMBL" id="SLUI01000004">
    <property type="protein sequence ID" value="TCL38286.1"/>
    <property type="molecule type" value="Genomic_DNA"/>
</dbReference>
<sequence>MDFHIASERGRSHIEDLWAYCFEPAEHPFFQWYFANCFRSENTLVGYDNNNLAACVHLNPYQLYLRERRIPVSYIVGLATSPEARRGGVAGQLLTAALDEMRRRKHYFNILMPSRAGFYYPFGWELCYHQLKYSLNLDDLRGITSGAGRFIMVTSEDQWDLLQPVYEKFTDGQHGFAVREEAQWRKLVAAHLAEKGYISVLNLDGVPAAYAFYQLRDGKMIVGDMSYRSVQAQRCMLNFFYNHRSQVSSVEFNTPFHDHLHLSLANPKVGVAVYPFMAGRVVDVAAGLQSLGYADHVQGEFTIAVSDPLAEWNEHTFAVSVKQGQANVQVADSSDADFSCTIGALSQLVFGRLSVQELIARGTLAASCSGKVSLLTQLFPKCDNYINEYY</sequence>
<dbReference type="InterPro" id="IPR036527">
    <property type="entry name" value="SCP2_sterol-bd_dom_sf"/>
</dbReference>
<dbReference type="SUPFAM" id="SSF55729">
    <property type="entry name" value="Acyl-CoA N-acyltransferases (Nat)"/>
    <property type="match status" value="1"/>
</dbReference>
<dbReference type="Pfam" id="PF17668">
    <property type="entry name" value="Acetyltransf_17"/>
    <property type="match status" value="1"/>
</dbReference>
<dbReference type="GO" id="GO:0034069">
    <property type="term" value="F:aminoglycoside N-acetyltransferase activity"/>
    <property type="evidence" value="ECO:0007669"/>
    <property type="project" value="TreeGrafter"/>
</dbReference>
<dbReference type="PROSITE" id="PS51186">
    <property type="entry name" value="GNAT"/>
    <property type="match status" value="1"/>
</dbReference>
<protein>
    <submittedName>
        <fullName evidence="2">Putative acetyltransferase</fullName>
    </submittedName>
</protein>
<dbReference type="InterPro" id="IPR041380">
    <property type="entry name" value="Acetyltransf_17"/>
</dbReference>
<evidence type="ECO:0000259" key="1">
    <source>
        <dbReference type="PROSITE" id="PS51186"/>
    </source>
</evidence>
<organism evidence="2 3">
    <name type="scientific">Anaerospora hongkongensis</name>
    <dbReference type="NCBI Taxonomy" id="244830"/>
    <lineage>
        <taxon>Bacteria</taxon>
        <taxon>Bacillati</taxon>
        <taxon>Bacillota</taxon>
        <taxon>Negativicutes</taxon>
        <taxon>Selenomonadales</taxon>
        <taxon>Sporomusaceae</taxon>
        <taxon>Anaerospora</taxon>
    </lineage>
</organism>
<dbReference type="Gene3D" id="3.40.630.30">
    <property type="match status" value="2"/>
</dbReference>
<dbReference type="InterPro" id="IPR051554">
    <property type="entry name" value="Acetyltransferase_Eis"/>
</dbReference>